<feature type="region of interest" description="Disordered" evidence="1">
    <location>
        <begin position="267"/>
        <end position="343"/>
    </location>
</feature>
<gene>
    <name evidence="2" type="ORF">PAC_12483</name>
</gene>
<accession>A0A1L7XC62</accession>
<reference evidence="2 3" key="1">
    <citation type="submission" date="2016-03" db="EMBL/GenBank/DDBJ databases">
        <authorList>
            <person name="Ploux O."/>
        </authorList>
    </citation>
    <scope>NUCLEOTIDE SEQUENCE [LARGE SCALE GENOMIC DNA]</scope>
    <source>
        <strain evidence="2 3">UAMH 11012</strain>
    </source>
</reference>
<feature type="compositionally biased region" description="Acidic residues" evidence="1">
    <location>
        <begin position="292"/>
        <end position="304"/>
    </location>
</feature>
<proteinExistence type="predicted"/>
<dbReference type="AlphaFoldDB" id="A0A1L7XC62"/>
<dbReference type="EMBL" id="FJOG01000021">
    <property type="protein sequence ID" value="CZR62586.1"/>
    <property type="molecule type" value="Genomic_DNA"/>
</dbReference>
<evidence type="ECO:0000256" key="1">
    <source>
        <dbReference type="SAM" id="MobiDB-lite"/>
    </source>
</evidence>
<keyword evidence="3" id="KW-1185">Reference proteome</keyword>
<dbReference type="Proteomes" id="UP000184330">
    <property type="component" value="Unassembled WGS sequence"/>
</dbReference>
<dbReference type="OrthoDB" id="10482031at2759"/>
<feature type="compositionally biased region" description="Acidic residues" evidence="1">
    <location>
        <begin position="267"/>
        <end position="283"/>
    </location>
</feature>
<sequence length="399" mass="44637">MDHSEVSRAARSFKIMQYLHHVEMALLAENKPSATSVAKAIANTAPLDNKIILLPSIIPVVCRIFNDALVMRSLSTSHPVLSLCVKADEKTALTHEYPRFTSLAAKRVYSPCTSCLANEVSYDLDTVCTCMSSYLPPSPEKEKTGHHCKIYFDEFVEEMKVSNTRHESRRLHEDDDEDLPLLEYKCDCGEESSPLAPRICRLCFGICKPYTLNKDNHVLNDEMGIPKTSSFEHVRDVSWGVDNSWGRVGDGWDNGFCGWFLKPEFFPEPEMEEHPNDDDEGGDDGSSSWVTTDEEISSEEDVAEGDSSSGSSSVWETRDEEIMGGDVERNEDTGPNRGGETNAYFYDEDTLSDESIVRRSIAVEELAEMGVMAMLAVGDLRESRQELEEDENSIQVEGV</sequence>
<organism evidence="2 3">
    <name type="scientific">Phialocephala subalpina</name>
    <dbReference type="NCBI Taxonomy" id="576137"/>
    <lineage>
        <taxon>Eukaryota</taxon>
        <taxon>Fungi</taxon>
        <taxon>Dikarya</taxon>
        <taxon>Ascomycota</taxon>
        <taxon>Pezizomycotina</taxon>
        <taxon>Leotiomycetes</taxon>
        <taxon>Helotiales</taxon>
        <taxon>Mollisiaceae</taxon>
        <taxon>Phialocephala</taxon>
        <taxon>Phialocephala fortinii species complex</taxon>
    </lineage>
</organism>
<evidence type="ECO:0000313" key="3">
    <source>
        <dbReference type="Proteomes" id="UP000184330"/>
    </source>
</evidence>
<feature type="compositionally biased region" description="Low complexity" evidence="1">
    <location>
        <begin position="305"/>
        <end position="314"/>
    </location>
</feature>
<evidence type="ECO:0000313" key="2">
    <source>
        <dbReference type="EMBL" id="CZR62586.1"/>
    </source>
</evidence>
<feature type="compositionally biased region" description="Basic and acidic residues" evidence="1">
    <location>
        <begin position="316"/>
        <end position="334"/>
    </location>
</feature>
<name>A0A1L7XC62_9HELO</name>
<protein>
    <submittedName>
        <fullName evidence="2">Uncharacterized protein</fullName>
    </submittedName>
</protein>